<evidence type="ECO:0000256" key="1">
    <source>
        <dbReference type="SAM" id="MobiDB-lite"/>
    </source>
</evidence>
<protein>
    <submittedName>
        <fullName evidence="3">Uncharacterized protein</fullName>
    </submittedName>
</protein>
<dbReference type="EMBL" id="JAGINW010000001">
    <property type="protein sequence ID" value="MBP2323891.1"/>
    <property type="molecule type" value="Genomic_DNA"/>
</dbReference>
<feature type="transmembrane region" description="Helical" evidence="2">
    <location>
        <begin position="45"/>
        <end position="66"/>
    </location>
</feature>
<feature type="region of interest" description="Disordered" evidence="1">
    <location>
        <begin position="1"/>
        <end position="42"/>
    </location>
</feature>
<evidence type="ECO:0000256" key="2">
    <source>
        <dbReference type="SAM" id="Phobius"/>
    </source>
</evidence>
<keyword evidence="4" id="KW-1185">Reference proteome</keyword>
<evidence type="ECO:0000313" key="3">
    <source>
        <dbReference type="EMBL" id="MBP2323891.1"/>
    </source>
</evidence>
<gene>
    <name evidence="3" type="ORF">JOF56_004276</name>
</gene>
<dbReference type="RefSeq" id="WP_209640857.1">
    <property type="nucleotide sequence ID" value="NZ_JAGINW010000001.1"/>
</dbReference>
<proteinExistence type="predicted"/>
<keyword evidence="2" id="KW-0812">Transmembrane</keyword>
<organism evidence="3 4">
    <name type="scientific">Kibdelosporangium banguiense</name>
    <dbReference type="NCBI Taxonomy" id="1365924"/>
    <lineage>
        <taxon>Bacteria</taxon>
        <taxon>Bacillati</taxon>
        <taxon>Actinomycetota</taxon>
        <taxon>Actinomycetes</taxon>
        <taxon>Pseudonocardiales</taxon>
        <taxon>Pseudonocardiaceae</taxon>
        <taxon>Kibdelosporangium</taxon>
    </lineage>
</organism>
<sequence>MSDPYRPGQYPQPGLDQTTRIPPLRSRQPMPSRAPEPPTNKTREYVLKGLGLLLVSVLSGMLWWLIQQGGNDPGPSAQDKTPVQPQTKFKFVKHEQANAPVMDSNCESNSYEKVKQFFAKKPCTQMVRELYVTTVDGKTAYSSVAMVRMTSAADAEELKKLTETNGTGNVTDLVRAGRVKVQGLKSLSNGAFAAKVVGNDVIIVESDFEGGSKKEDEAKLEEVSDEALTMGDALRK</sequence>
<reference evidence="3 4" key="1">
    <citation type="submission" date="2021-03" db="EMBL/GenBank/DDBJ databases">
        <title>Sequencing the genomes of 1000 actinobacteria strains.</title>
        <authorList>
            <person name="Klenk H.-P."/>
        </authorList>
    </citation>
    <scope>NUCLEOTIDE SEQUENCE [LARGE SCALE GENOMIC DNA]</scope>
    <source>
        <strain evidence="3 4">DSM 46670</strain>
    </source>
</reference>
<keyword evidence="2" id="KW-1133">Transmembrane helix</keyword>
<feature type="region of interest" description="Disordered" evidence="1">
    <location>
        <begin position="210"/>
        <end position="236"/>
    </location>
</feature>
<name>A0ABS4TJ68_9PSEU</name>
<feature type="compositionally biased region" description="Basic and acidic residues" evidence="1">
    <location>
        <begin position="210"/>
        <end position="222"/>
    </location>
</feature>
<evidence type="ECO:0000313" key="4">
    <source>
        <dbReference type="Proteomes" id="UP001519332"/>
    </source>
</evidence>
<accession>A0ABS4TJ68</accession>
<comment type="caution">
    <text evidence="3">The sequence shown here is derived from an EMBL/GenBank/DDBJ whole genome shotgun (WGS) entry which is preliminary data.</text>
</comment>
<dbReference type="Proteomes" id="UP001519332">
    <property type="component" value="Unassembled WGS sequence"/>
</dbReference>
<keyword evidence="2" id="KW-0472">Membrane</keyword>